<evidence type="ECO:0000313" key="3">
    <source>
        <dbReference type="Proteomes" id="UP000434604"/>
    </source>
</evidence>
<evidence type="ECO:0000256" key="1">
    <source>
        <dbReference type="SAM" id="Phobius"/>
    </source>
</evidence>
<dbReference type="Proteomes" id="UP000434604">
    <property type="component" value="Unassembled WGS sequence"/>
</dbReference>
<proteinExistence type="predicted"/>
<sequence length="78" mass="8466">MKRTEKNSETRSSNLPISIGLVLKIAFVVTGFALWGWSFVAVVVGIYILFIVAKTLLSCLVSLLVLAIIITLAIGLIF</sequence>
<comment type="caution">
    <text evidence="2">The sequence shown here is derived from an EMBL/GenBank/DDBJ whole genome shotgun (WGS) entry which is preliminary data.</text>
</comment>
<accession>A0A7J5PYE7</accession>
<reference evidence="2 3" key="1">
    <citation type="journal article" date="2019" name="Nat. Med.">
        <title>A library of human gut bacterial isolates paired with longitudinal multiomics data enables mechanistic microbiome research.</title>
        <authorList>
            <person name="Poyet M."/>
            <person name="Groussin M."/>
            <person name="Gibbons S.M."/>
            <person name="Avila-Pacheco J."/>
            <person name="Jiang X."/>
            <person name="Kearney S.M."/>
            <person name="Perrotta A.R."/>
            <person name="Berdy B."/>
            <person name="Zhao S."/>
            <person name="Lieberman T.D."/>
            <person name="Swanson P.K."/>
            <person name="Smith M."/>
            <person name="Roesemann S."/>
            <person name="Alexander J.E."/>
            <person name="Rich S.A."/>
            <person name="Livny J."/>
            <person name="Vlamakis H."/>
            <person name="Clish C."/>
            <person name="Bullock K."/>
            <person name="Deik A."/>
            <person name="Scott J."/>
            <person name="Pierce K.A."/>
            <person name="Xavier R.J."/>
            <person name="Alm E.J."/>
        </authorList>
    </citation>
    <scope>NUCLEOTIDE SEQUENCE [LARGE SCALE GENOMIC DNA]</scope>
    <source>
        <strain evidence="2 3">BIOML-A58</strain>
    </source>
</reference>
<keyword evidence="1" id="KW-0472">Membrane</keyword>
<feature type="transmembrane region" description="Helical" evidence="1">
    <location>
        <begin position="21"/>
        <end position="49"/>
    </location>
</feature>
<protein>
    <submittedName>
        <fullName evidence="2">Uncharacterized protein</fullName>
    </submittedName>
</protein>
<feature type="transmembrane region" description="Helical" evidence="1">
    <location>
        <begin position="55"/>
        <end position="77"/>
    </location>
</feature>
<organism evidence="2 3">
    <name type="scientific">Bacteroides xylanisolvens</name>
    <dbReference type="NCBI Taxonomy" id="371601"/>
    <lineage>
        <taxon>Bacteria</taxon>
        <taxon>Pseudomonadati</taxon>
        <taxon>Bacteroidota</taxon>
        <taxon>Bacteroidia</taxon>
        <taxon>Bacteroidales</taxon>
        <taxon>Bacteroidaceae</taxon>
        <taxon>Bacteroides</taxon>
    </lineage>
</organism>
<dbReference type="RefSeq" id="WP_151934557.1">
    <property type="nucleotide sequence ID" value="NZ_WDED01000010.1"/>
</dbReference>
<keyword evidence="1" id="KW-0812">Transmembrane</keyword>
<keyword evidence="1" id="KW-1133">Transmembrane helix</keyword>
<name>A0A7J5PYE7_9BACE</name>
<evidence type="ECO:0000313" key="2">
    <source>
        <dbReference type="EMBL" id="KAB6148250.1"/>
    </source>
</evidence>
<dbReference type="AlphaFoldDB" id="A0A7J5PYE7"/>
<dbReference type="EMBL" id="WDED01000010">
    <property type="protein sequence ID" value="KAB6148250.1"/>
    <property type="molecule type" value="Genomic_DNA"/>
</dbReference>
<gene>
    <name evidence="2" type="ORF">GA398_08315</name>
</gene>